<reference evidence="1" key="1">
    <citation type="submission" date="2020-04" db="EMBL/GenBank/DDBJ databases">
        <authorList>
            <person name="Chiriac C."/>
            <person name="Salcher M."/>
            <person name="Ghai R."/>
            <person name="Kavagutti S V."/>
        </authorList>
    </citation>
    <scope>NUCLEOTIDE SEQUENCE</scope>
</reference>
<proteinExistence type="predicted"/>
<organism evidence="1">
    <name type="scientific">uncultured Caudovirales phage</name>
    <dbReference type="NCBI Taxonomy" id="2100421"/>
    <lineage>
        <taxon>Viruses</taxon>
        <taxon>Duplodnaviria</taxon>
        <taxon>Heunggongvirae</taxon>
        <taxon>Uroviricota</taxon>
        <taxon>Caudoviricetes</taxon>
        <taxon>Peduoviridae</taxon>
        <taxon>Maltschvirus</taxon>
        <taxon>Maltschvirus maltsch</taxon>
    </lineage>
</organism>
<accession>A0A6J5NME9</accession>
<sequence>MIKSFSEFIGERMDPKSEFIKSLATSLIEKIRNSSKDESESYVEFSGMEFTEPFIFDLILNVRRDLDPVMEEDNHFNRIPWEKLNFDDYGYAIDANAKMSKISRVVPKIVIHLILNPKREPHSYDKLYHRLLDLLTHETNHLNQIGMNRTPFNVKNSDKEERNNSKKSYNYFLLIDEIESMVEGMYVRSKSQRMSLDEVFDEYLMPFIESGYITQEQYQKVISTWVKRALEIYPDAKFSPKVANIINSN</sequence>
<dbReference type="EMBL" id="LR796670">
    <property type="protein sequence ID" value="CAB4158876.1"/>
    <property type="molecule type" value="Genomic_DNA"/>
</dbReference>
<evidence type="ECO:0000313" key="1">
    <source>
        <dbReference type="EMBL" id="CAB4158876.1"/>
    </source>
</evidence>
<name>A0A6J5NME9_9CAUD</name>
<gene>
    <name evidence="1" type="ORF">UFOVP699_39</name>
</gene>
<protein>
    <submittedName>
        <fullName evidence="1">Uncharacterized protein</fullName>
    </submittedName>
</protein>